<keyword evidence="2" id="KW-1133">Transmembrane helix</keyword>
<keyword evidence="2" id="KW-0472">Membrane</keyword>
<proteinExistence type="predicted"/>
<feature type="compositionally biased region" description="Basic and acidic residues" evidence="1">
    <location>
        <begin position="66"/>
        <end position="88"/>
    </location>
</feature>
<evidence type="ECO:0000313" key="4">
    <source>
        <dbReference type="Proteomes" id="UP000010798"/>
    </source>
</evidence>
<name>L0DHY0_SINAD</name>
<organism evidence="3 4">
    <name type="scientific">Singulisphaera acidiphila (strain ATCC BAA-1392 / DSM 18658 / VKM B-2454 / MOB10)</name>
    <dbReference type="NCBI Taxonomy" id="886293"/>
    <lineage>
        <taxon>Bacteria</taxon>
        <taxon>Pseudomonadati</taxon>
        <taxon>Planctomycetota</taxon>
        <taxon>Planctomycetia</taxon>
        <taxon>Isosphaerales</taxon>
        <taxon>Isosphaeraceae</taxon>
        <taxon>Singulisphaera</taxon>
    </lineage>
</organism>
<feature type="region of interest" description="Disordered" evidence="1">
    <location>
        <begin position="64"/>
        <end position="97"/>
    </location>
</feature>
<dbReference type="KEGG" id="saci:Sinac_4254"/>
<sequence length="97" mass="10888">MAFWPIVGWSSVCLGCVAALYGLHRLGLRLEEQGYIYYWYKKPSGSAAGCFVALQRAVEPQVQHVEQARAEQNRDGDDESAGRRRAQEAEEGQEPMN</sequence>
<accession>L0DHY0</accession>
<evidence type="ECO:0000256" key="2">
    <source>
        <dbReference type="SAM" id="Phobius"/>
    </source>
</evidence>
<evidence type="ECO:0000256" key="1">
    <source>
        <dbReference type="SAM" id="MobiDB-lite"/>
    </source>
</evidence>
<dbReference type="Proteomes" id="UP000010798">
    <property type="component" value="Chromosome"/>
</dbReference>
<reference evidence="3 4" key="1">
    <citation type="submission" date="2012-02" db="EMBL/GenBank/DDBJ databases">
        <title>Complete sequence of chromosome of Singulisphaera acidiphila DSM 18658.</title>
        <authorList>
            <consortium name="US DOE Joint Genome Institute (JGI-PGF)"/>
            <person name="Lucas S."/>
            <person name="Copeland A."/>
            <person name="Lapidus A."/>
            <person name="Glavina del Rio T."/>
            <person name="Dalin E."/>
            <person name="Tice H."/>
            <person name="Bruce D."/>
            <person name="Goodwin L."/>
            <person name="Pitluck S."/>
            <person name="Peters L."/>
            <person name="Ovchinnikova G."/>
            <person name="Chertkov O."/>
            <person name="Kyrpides N."/>
            <person name="Mavromatis K."/>
            <person name="Ivanova N."/>
            <person name="Brettin T."/>
            <person name="Detter J.C."/>
            <person name="Han C."/>
            <person name="Larimer F."/>
            <person name="Land M."/>
            <person name="Hauser L."/>
            <person name="Markowitz V."/>
            <person name="Cheng J.-F."/>
            <person name="Hugenholtz P."/>
            <person name="Woyke T."/>
            <person name="Wu D."/>
            <person name="Tindall B."/>
            <person name="Pomrenke H."/>
            <person name="Brambilla E."/>
            <person name="Klenk H.-P."/>
            <person name="Eisen J.A."/>
        </authorList>
    </citation>
    <scope>NUCLEOTIDE SEQUENCE [LARGE SCALE GENOMIC DNA]</scope>
    <source>
        <strain evidence="4">ATCC BAA-1392 / DSM 18658 / VKM B-2454 / MOB10</strain>
    </source>
</reference>
<dbReference type="RefSeq" id="WP_015247582.1">
    <property type="nucleotide sequence ID" value="NC_019892.1"/>
</dbReference>
<evidence type="ECO:0000313" key="3">
    <source>
        <dbReference type="EMBL" id="AGA28455.1"/>
    </source>
</evidence>
<gene>
    <name evidence="3" type="ordered locus">Sinac_4254</name>
</gene>
<feature type="transmembrane region" description="Helical" evidence="2">
    <location>
        <begin position="6"/>
        <end position="23"/>
    </location>
</feature>
<dbReference type="AlphaFoldDB" id="L0DHY0"/>
<keyword evidence="2" id="KW-0812">Transmembrane</keyword>
<keyword evidence="4" id="KW-1185">Reference proteome</keyword>
<dbReference type="HOGENOM" id="CLU_2345145_0_0_0"/>
<protein>
    <submittedName>
        <fullName evidence="3">Uncharacterized protein</fullName>
    </submittedName>
</protein>
<dbReference type="EMBL" id="CP003364">
    <property type="protein sequence ID" value="AGA28455.1"/>
    <property type="molecule type" value="Genomic_DNA"/>
</dbReference>